<evidence type="ECO:0000313" key="5">
    <source>
        <dbReference type="Proteomes" id="UP000296706"/>
    </source>
</evidence>
<dbReference type="EMBL" id="CP031310">
    <property type="protein sequence ID" value="QCC51916.1"/>
    <property type="molecule type" value="Genomic_DNA"/>
</dbReference>
<keyword evidence="2" id="KW-0472">Membrane</keyword>
<evidence type="ECO:0000256" key="1">
    <source>
        <dbReference type="SAM" id="MobiDB-lite"/>
    </source>
</evidence>
<reference evidence="4 5" key="1">
    <citation type="journal article" date="2019" name="Nat. Commun.">
        <title>A new type of DNA phosphorothioation-based antiviral system in archaea.</title>
        <authorList>
            <person name="Xiong L."/>
            <person name="Liu S."/>
            <person name="Chen S."/>
            <person name="Xiao Y."/>
            <person name="Zhu B."/>
            <person name="Gao Y."/>
            <person name="Zhang Y."/>
            <person name="Chen B."/>
            <person name="Luo J."/>
            <person name="Deng Z."/>
            <person name="Chen X."/>
            <person name="Wang L."/>
            <person name="Chen S."/>
        </authorList>
    </citation>
    <scope>NUCLEOTIDE SEQUENCE [LARGE SCALE GENOMIC DNA]</scope>
    <source>
        <strain evidence="4 5">CBA1105</strain>
    </source>
</reference>
<dbReference type="STRING" id="1457250.GCA_000755225_00473"/>
<organism evidence="4 5">
    <name type="scientific">Halapricum salinum</name>
    <dbReference type="NCBI Taxonomy" id="1457250"/>
    <lineage>
        <taxon>Archaea</taxon>
        <taxon>Methanobacteriati</taxon>
        <taxon>Methanobacteriota</taxon>
        <taxon>Stenosarchaea group</taxon>
        <taxon>Halobacteria</taxon>
        <taxon>Halobacteriales</taxon>
        <taxon>Haloarculaceae</taxon>
        <taxon>Halapricum</taxon>
    </lineage>
</organism>
<evidence type="ECO:0000256" key="2">
    <source>
        <dbReference type="SAM" id="Phobius"/>
    </source>
</evidence>
<dbReference type="AlphaFoldDB" id="A0A4D6HF49"/>
<feature type="transmembrane region" description="Helical" evidence="2">
    <location>
        <begin position="20"/>
        <end position="45"/>
    </location>
</feature>
<keyword evidence="5" id="KW-1185">Reference proteome</keyword>
<dbReference type="Pfam" id="PF13559">
    <property type="entry name" value="DUF4129"/>
    <property type="match status" value="1"/>
</dbReference>
<dbReference type="KEGG" id="hsn:DV733_12060"/>
<accession>A0A4D6HF49</accession>
<feature type="domain" description="Protein-glutamine gamma-glutamyltransferase-like C-terminal" evidence="3">
    <location>
        <begin position="181"/>
        <end position="248"/>
    </location>
</feature>
<name>A0A4D6HF49_9EURY</name>
<dbReference type="Proteomes" id="UP000296706">
    <property type="component" value="Chromosome"/>
</dbReference>
<evidence type="ECO:0000313" key="4">
    <source>
        <dbReference type="EMBL" id="QCC51916.1"/>
    </source>
</evidence>
<gene>
    <name evidence="4" type="ORF">DV733_12060</name>
</gene>
<protein>
    <submittedName>
        <fullName evidence="4">DUF4129 domain-containing protein</fullName>
    </submittedName>
</protein>
<keyword evidence="2" id="KW-0812">Transmembrane</keyword>
<keyword evidence="2" id="KW-1133">Transmembrane helix</keyword>
<feature type="compositionally biased region" description="Low complexity" evidence="1">
    <location>
        <begin position="142"/>
        <end position="169"/>
    </location>
</feature>
<dbReference type="InterPro" id="IPR025403">
    <property type="entry name" value="TgpA-like_C"/>
</dbReference>
<feature type="region of interest" description="Disordered" evidence="1">
    <location>
        <begin position="142"/>
        <end position="179"/>
    </location>
</feature>
<evidence type="ECO:0000259" key="3">
    <source>
        <dbReference type="Pfam" id="PF13559"/>
    </source>
</evidence>
<sequence length="258" mass="26772">MNEDDQQGDDEGLAVIFGPLIAFLIVAVFLSTVYAGGVGVVTLLAGPAAAAKLPFGARIQALPQATMVALIGLSGSLAQFARGLGDTAGAVTTGLGGLADVVGTAGRGLGALLAMPASVGRGFSVGFGSLFGSLSALASGSATRTTTTTSGASTDARTASAVEPETPTEPAEDDEEPPSVREAWDLFTDELPVRRLYARTPTELRDRAIEQGWPAEPVEALTETFQEVRYGERGETDARLRAAREAIEQLRPHWGENE</sequence>
<proteinExistence type="predicted"/>